<keyword evidence="8 12" id="KW-0067">ATP-binding</keyword>
<keyword evidence="5" id="KW-0732">Signal</keyword>
<keyword evidence="3" id="KW-0808">Transferase</keyword>
<reference evidence="14" key="2">
    <citation type="submission" date="2021-03" db="UniProtKB">
        <authorList>
            <consortium name="EnsemblPlants"/>
        </authorList>
    </citation>
    <scope>IDENTIFICATION</scope>
</reference>
<dbReference type="EMBL" id="UZAU01000282">
    <property type="status" value="NOT_ANNOTATED_CDS"/>
    <property type="molecule type" value="Genomic_DNA"/>
</dbReference>
<dbReference type="InterPro" id="IPR008271">
    <property type="entry name" value="Ser/Thr_kinase_AS"/>
</dbReference>
<dbReference type="SMART" id="SM00220">
    <property type="entry name" value="S_TKc"/>
    <property type="match status" value="1"/>
</dbReference>
<dbReference type="GO" id="GO:0004674">
    <property type="term" value="F:protein serine/threonine kinase activity"/>
    <property type="evidence" value="ECO:0007669"/>
    <property type="project" value="UniProtKB-KW"/>
</dbReference>
<evidence type="ECO:0000259" key="13">
    <source>
        <dbReference type="PROSITE" id="PS50011"/>
    </source>
</evidence>
<dbReference type="PROSITE" id="PS50011">
    <property type="entry name" value="PROTEIN_KINASE_DOM"/>
    <property type="match status" value="1"/>
</dbReference>
<sequence length="591" mass="67216">MGPIVCPMVWPDGRPMPLIGQNAHGSDAQSWARWYRPDALDWAICSWVRWARWFSWFYGDRDPFVDLRGGHNGPGLTKNGWWLPRVVAVAVADQGLGTVTDYERRCRKNEPPIRFPFRFKQTQPNNPLTGFDISCTKSHNKTILLIPTITGPSAELYDRRTNYTTHTLLNCSSAPHHRYLKQEFCNIKLVPSDYDIDTVIYERCPKMYDTVSIPDSIYKASISGNDDRSYVTLTWSEPDCRACEANRMGCRLSNRSDQQVQCFDLPVQKKEDYVAMKPSRYTYSDIKKITKYFKDKLGEGAYGTVFKGKLSSEILVAVKILNNSKGNGEEFLNEVATIGQIHHVNVVRLVGYCAEGFKRALIYEFLPNGSLNNYISLEASGGHRLLSWEKLQDIAIGVAKGIEYLHQGCDQRILHFDIKPHNVLLDSNFKPKISDFGLAKLCSKDQSLVSMTTVRGTIGYMAPEVFSKNFGNVSYKSDVYSFGMLLLEIVGGKKNTTERDEIYYPEWIYNHLEKGEDLRIQIGEVGDNRIANKLAIVGLWCIQWHPMSRPTMKIVVQMLEGVKVLDMPPNPFCQNRSINDKYEGATKTTDS</sequence>
<evidence type="ECO:0000256" key="8">
    <source>
        <dbReference type="ARBA" id="ARBA00022840"/>
    </source>
</evidence>
<dbReference type="PROSITE" id="PS00108">
    <property type="entry name" value="PROTEIN_KINASE_ST"/>
    <property type="match status" value="1"/>
</dbReference>
<keyword evidence="7" id="KW-0418">Kinase</keyword>
<dbReference type="AlphaFoldDB" id="A0A803P3Y8"/>
<evidence type="ECO:0000256" key="3">
    <source>
        <dbReference type="ARBA" id="ARBA00022679"/>
    </source>
</evidence>
<dbReference type="GO" id="GO:0005524">
    <property type="term" value="F:ATP binding"/>
    <property type="evidence" value="ECO:0007669"/>
    <property type="project" value="UniProtKB-UniRule"/>
</dbReference>
<evidence type="ECO:0000256" key="6">
    <source>
        <dbReference type="ARBA" id="ARBA00022741"/>
    </source>
</evidence>
<name>A0A803P3Y8_CANSA</name>
<keyword evidence="10" id="KW-0472">Membrane</keyword>
<keyword evidence="11" id="KW-0325">Glycoprotein</keyword>
<dbReference type="InterPro" id="IPR000719">
    <property type="entry name" value="Prot_kinase_dom"/>
</dbReference>
<keyword evidence="4" id="KW-0812">Transmembrane</keyword>
<keyword evidence="6 12" id="KW-0547">Nucleotide-binding</keyword>
<dbReference type="Gramene" id="evm.model.03.1096">
    <property type="protein sequence ID" value="cds.evm.model.03.1096"/>
    <property type="gene ID" value="evm.TU.03.1096"/>
</dbReference>
<dbReference type="GO" id="GO:0016020">
    <property type="term" value="C:membrane"/>
    <property type="evidence" value="ECO:0007669"/>
    <property type="project" value="UniProtKB-SubCell"/>
</dbReference>
<evidence type="ECO:0000256" key="9">
    <source>
        <dbReference type="ARBA" id="ARBA00022989"/>
    </source>
</evidence>
<evidence type="ECO:0000256" key="4">
    <source>
        <dbReference type="ARBA" id="ARBA00022692"/>
    </source>
</evidence>
<dbReference type="InterPro" id="IPR011009">
    <property type="entry name" value="Kinase-like_dom_sf"/>
</dbReference>
<dbReference type="FunFam" id="1.10.510.10:FF:000590">
    <property type="entry name" value="PR5-like receptor kinase"/>
    <property type="match status" value="1"/>
</dbReference>
<dbReference type="InterPro" id="IPR045874">
    <property type="entry name" value="LRK10/LRL21-25-like"/>
</dbReference>
<dbReference type="Pfam" id="PF00069">
    <property type="entry name" value="Pkinase"/>
    <property type="match status" value="1"/>
</dbReference>
<evidence type="ECO:0000256" key="12">
    <source>
        <dbReference type="PROSITE-ProRule" id="PRU10141"/>
    </source>
</evidence>
<dbReference type="SUPFAM" id="SSF56112">
    <property type="entry name" value="Protein kinase-like (PK-like)"/>
    <property type="match status" value="1"/>
</dbReference>
<keyword evidence="9" id="KW-1133">Transmembrane helix</keyword>
<dbReference type="EnsemblPlants" id="evm.model.03.1096">
    <property type="protein sequence ID" value="cds.evm.model.03.1096"/>
    <property type="gene ID" value="evm.TU.03.1096"/>
</dbReference>
<comment type="subcellular location">
    <subcellularLocation>
        <location evidence="1">Membrane</location>
        <topology evidence="1">Single-pass type I membrane protein</topology>
    </subcellularLocation>
</comment>
<keyword evidence="15" id="KW-1185">Reference proteome</keyword>
<dbReference type="Gene3D" id="3.30.200.20">
    <property type="entry name" value="Phosphorylase Kinase, domain 1"/>
    <property type="match status" value="1"/>
</dbReference>
<reference evidence="14" key="1">
    <citation type="submission" date="2018-11" db="EMBL/GenBank/DDBJ databases">
        <authorList>
            <person name="Grassa J C."/>
        </authorList>
    </citation>
    <scope>NUCLEOTIDE SEQUENCE [LARGE SCALE GENOMIC DNA]</scope>
</reference>
<evidence type="ECO:0000256" key="11">
    <source>
        <dbReference type="ARBA" id="ARBA00023180"/>
    </source>
</evidence>
<evidence type="ECO:0000256" key="10">
    <source>
        <dbReference type="ARBA" id="ARBA00023136"/>
    </source>
</evidence>
<protein>
    <recommendedName>
        <fullName evidence="13">Protein kinase domain-containing protein</fullName>
    </recommendedName>
</protein>
<accession>A0A803P3Y8</accession>
<evidence type="ECO:0000313" key="15">
    <source>
        <dbReference type="Proteomes" id="UP000596661"/>
    </source>
</evidence>
<keyword evidence="2" id="KW-0723">Serine/threonine-protein kinase</keyword>
<feature type="domain" description="Protein kinase" evidence="13">
    <location>
        <begin position="291"/>
        <end position="573"/>
    </location>
</feature>
<evidence type="ECO:0000256" key="7">
    <source>
        <dbReference type="ARBA" id="ARBA00022777"/>
    </source>
</evidence>
<dbReference type="FunFam" id="3.30.200.20:FF:000178">
    <property type="entry name" value="serine/threonine-protein kinase PBS1-like"/>
    <property type="match status" value="1"/>
</dbReference>
<dbReference type="InterPro" id="IPR017441">
    <property type="entry name" value="Protein_kinase_ATP_BS"/>
</dbReference>
<organism evidence="14 15">
    <name type="scientific">Cannabis sativa</name>
    <name type="common">Hemp</name>
    <name type="synonym">Marijuana</name>
    <dbReference type="NCBI Taxonomy" id="3483"/>
    <lineage>
        <taxon>Eukaryota</taxon>
        <taxon>Viridiplantae</taxon>
        <taxon>Streptophyta</taxon>
        <taxon>Embryophyta</taxon>
        <taxon>Tracheophyta</taxon>
        <taxon>Spermatophyta</taxon>
        <taxon>Magnoliopsida</taxon>
        <taxon>eudicotyledons</taxon>
        <taxon>Gunneridae</taxon>
        <taxon>Pentapetalae</taxon>
        <taxon>rosids</taxon>
        <taxon>fabids</taxon>
        <taxon>Rosales</taxon>
        <taxon>Cannabaceae</taxon>
        <taxon>Cannabis</taxon>
    </lineage>
</organism>
<feature type="binding site" evidence="12">
    <location>
        <position position="319"/>
    </location>
    <ligand>
        <name>ATP</name>
        <dbReference type="ChEBI" id="CHEBI:30616"/>
    </ligand>
</feature>
<dbReference type="Gene3D" id="1.10.510.10">
    <property type="entry name" value="Transferase(Phosphotransferase) domain 1"/>
    <property type="match status" value="1"/>
</dbReference>
<proteinExistence type="predicted"/>
<evidence type="ECO:0000256" key="2">
    <source>
        <dbReference type="ARBA" id="ARBA00022527"/>
    </source>
</evidence>
<evidence type="ECO:0000256" key="1">
    <source>
        <dbReference type="ARBA" id="ARBA00004479"/>
    </source>
</evidence>
<evidence type="ECO:0000256" key="5">
    <source>
        <dbReference type="ARBA" id="ARBA00022729"/>
    </source>
</evidence>
<evidence type="ECO:0000313" key="14">
    <source>
        <dbReference type="EnsemblPlants" id="cds.evm.model.03.1096"/>
    </source>
</evidence>
<dbReference type="PANTHER" id="PTHR27009">
    <property type="entry name" value="RUST RESISTANCE KINASE LR10-RELATED"/>
    <property type="match status" value="1"/>
</dbReference>
<dbReference type="Proteomes" id="UP000596661">
    <property type="component" value="Chromosome 3"/>
</dbReference>
<dbReference type="PROSITE" id="PS00107">
    <property type="entry name" value="PROTEIN_KINASE_ATP"/>
    <property type="match status" value="1"/>
</dbReference>